<keyword evidence="1" id="KW-0812">Transmembrane</keyword>
<keyword evidence="1" id="KW-1133">Transmembrane helix</keyword>
<gene>
    <name evidence="2" type="ORF">BpJC7_01120</name>
</gene>
<name>A0A5J4JC69_9BACI</name>
<evidence type="ECO:0000313" key="2">
    <source>
        <dbReference type="EMBL" id="GER68809.1"/>
    </source>
</evidence>
<dbReference type="EMBL" id="BKZQ01000001">
    <property type="protein sequence ID" value="GER68809.1"/>
    <property type="molecule type" value="Genomic_DNA"/>
</dbReference>
<feature type="transmembrane region" description="Helical" evidence="1">
    <location>
        <begin position="7"/>
        <end position="28"/>
    </location>
</feature>
<keyword evidence="3" id="KW-1185">Reference proteome</keyword>
<keyword evidence="1" id="KW-0472">Membrane</keyword>
<dbReference type="Proteomes" id="UP000391919">
    <property type="component" value="Unassembled WGS sequence"/>
</dbReference>
<proteinExistence type="predicted"/>
<sequence>MRNRSKLFILTVTAVGLITAYICIGSYWDRKYIIPSRIGKISAIV</sequence>
<accession>A0A5J4JC69</accession>
<evidence type="ECO:0000313" key="3">
    <source>
        <dbReference type="Proteomes" id="UP000391919"/>
    </source>
</evidence>
<dbReference type="AlphaFoldDB" id="A0A5J4JC69"/>
<comment type="caution">
    <text evidence="2">The sequence shown here is derived from an EMBL/GenBank/DDBJ whole genome shotgun (WGS) entry which is preliminary data.</text>
</comment>
<reference evidence="2 3" key="1">
    <citation type="submission" date="2019-09" db="EMBL/GenBank/DDBJ databases">
        <title>Draft genome sequence of Bacillus sp. JC-7.</title>
        <authorList>
            <person name="Tanaka N."/>
            <person name="Shiwa Y."/>
            <person name="Fujita N."/>
            <person name="Tanasupawat S."/>
        </authorList>
    </citation>
    <scope>NUCLEOTIDE SEQUENCE [LARGE SCALE GENOMIC DNA]</scope>
    <source>
        <strain evidence="2 3">JC-7</strain>
    </source>
</reference>
<protein>
    <submittedName>
        <fullName evidence="2">Uncharacterized protein</fullName>
    </submittedName>
</protein>
<evidence type="ECO:0000256" key="1">
    <source>
        <dbReference type="SAM" id="Phobius"/>
    </source>
</evidence>
<organism evidence="2 3">
    <name type="scientific">Weizmannia acidilactici</name>
    <dbReference type="NCBI Taxonomy" id="2607726"/>
    <lineage>
        <taxon>Bacteria</taxon>
        <taxon>Bacillati</taxon>
        <taxon>Bacillota</taxon>
        <taxon>Bacilli</taxon>
        <taxon>Bacillales</taxon>
        <taxon>Bacillaceae</taxon>
        <taxon>Heyndrickxia</taxon>
    </lineage>
</organism>